<comment type="caution">
    <text evidence="3">The sequence shown here is derived from an EMBL/GenBank/DDBJ whole genome shotgun (WGS) entry which is preliminary data.</text>
</comment>
<dbReference type="Proteomes" id="UP000306274">
    <property type="component" value="Unassembled WGS sequence"/>
</dbReference>
<dbReference type="InterPro" id="IPR000014">
    <property type="entry name" value="PAS"/>
</dbReference>
<evidence type="ECO:0000313" key="4">
    <source>
        <dbReference type="Proteomes" id="UP000306274"/>
    </source>
</evidence>
<evidence type="ECO:0000259" key="2">
    <source>
        <dbReference type="PROSITE" id="PS50112"/>
    </source>
</evidence>
<gene>
    <name evidence="3" type="ORF">E5Z02_28295</name>
</gene>
<accession>A0ABY2P7K5</accession>
<dbReference type="SMART" id="SM00091">
    <property type="entry name" value="PAS"/>
    <property type="match status" value="1"/>
</dbReference>
<dbReference type="CDD" id="cd00130">
    <property type="entry name" value="PAS"/>
    <property type="match status" value="1"/>
</dbReference>
<dbReference type="SUPFAM" id="SSF55785">
    <property type="entry name" value="PYP-like sensor domain (PAS domain)"/>
    <property type="match status" value="1"/>
</dbReference>
<proteinExistence type="predicted"/>
<dbReference type="RefSeq" id="WP_136017369.1">
    <property type="nucleotide sequence ID" value="NZ_SRZK01000415.1"/>
</dbReference>
<dbReference type="NCBIfam" id="TIGR00229">
    <property type="entry name" value="sensory_box"/>
    <property type="match status" value="1"/>
</dbReference>
<organism evidence="3 4">
    <name type="scientific">Streptomyces rhizosphaericola</name>
    <dbReference type="NCBI Taxonomy" id="2564098"/>
    <lineage>
        <taxon>Bacteria</taxon>
        <taxon>Bacillati</taxon>
        <taxon>Actinomycetota</taxon>
        <taxon>Actinomycetes</taxon>
        <taxon>Kitasatosporales</taxon>
        <taxon>Streptomycetaceae</taxon>
        <taxon>Streptomyces</taxon>
    </lineage>
</organism>
<name>A0ABY2P7K5_9ACTN</name>
<dbReference type="Gene3D" id="3.30.450.20">
    <property type="entry name" value="PAS domain"/>
    <property type="match status" value="1"/>
</dbReference>
<evidence type="ECO:0000256" key="1">
    <source>
        <dbReference type="SAM" id="MobiDB-lite"/>
    </source>
</evidence>
<feature type="non-terminal residue" evidence="3">
    <location>
        <position position="74"/>
    </location>
</feature>
<dbReference type="PROSITE" id="PS50112">
    <property type="entry name" value="PAS"/>
    <property type="match status" value="1"/>
</dbReference>
<evidence type="ECO:0000313" key="3">
    <source>
        <dbReference type="EMBL" id="TGZ02967.1"/>
    </source>
</evidence>
<dbReference type="EMBL" id="SRZK01000415">
    <property type="protein sequence ID" value="TGZ02967.1"/>
    <property type="molecule type" value="Genomic_DNA"/>
</dbReference>
<feature type="domain" description="PAS" evidence="2">
    <location>
        <begin position="8"/>
        <end position="61"/>
    </location>
</feature>
<reference evidence="3 4" key="1">
    <citation type="submission" date="2019-04" db="EMBL/GenBank/DDBJ databases">
        <title>Streptomyces rhizosphaericola sp. nov., an actinobacterium isolated from the wheat rhizosphere.</title>
        <authorList>
            <person name="Vargas Hoyos H.A."/>
            <person name="Santos S.N."/>
            <person name="Genuario D.B."/>
            <person name="Melo I.S."/>
            <person name="Da Silva L.J."/>
            <person name="Da Silva F.S.P."/>
            <person name="Zucchi T.D."/>
        </authorList>
    </citation>
    <scope>NUCLEOTIDE SEQUENCE [LARGE SCALE GENOMIC DNA]</scope>
    <source>
        <strain evidence="3 4">1AS2c</strain>
    </source>
</reference>
<dbReference type="InterPro" id="IPR013767">
    <property type="entry name" value="PAS_fold"/>
</dbReference>
<dbReference type="InterPro" id="IPR035965">
    <property type="entry name" value="PAS-like_dom_sf"/>
</dbReference>
<sequence>MNATGAADAADFRGPLDISRAATVVLDGRDTVVGWSPAATALLGYSPREAAGRPLSAFLGPPPAEGTLPGVSDR</sequence>
<dbReference type="Pfam" id="PF00989">
    <property type="entry name" value="PAS"/>
    <property type="match status" value="1"/>
</dbReference>
<protein>
    <submittedName>
        <fullName evidence="3">PAS domain S-box protein</fullName>
    </submittedName>
</protein>
<feature type="region of interest" description="Disordered" evidence="1">
    <location>
        <begin position="54"/>
        <end position="74"/>
    </location>
</feature>
<keyword evidence="4" id="KW-1185">Reference proteome</keyword>